<evidence type="ECO:0000313" key="3">
    <source>
        <dbReference type="Proteomes" id="UP000662637"/>
    </source>
</evidence>
<feature type="compositionally biased region" description="Low complexity" evidence="1">
    <location>
        <begin position="34"/>
        <end position="45"/>
    </location>
</feature>
<protein>
    <submittedName>
        <fullName evidence="2">Uncharacterized protein</fullName>
    </submittedName>
</protein>
<accession>A0A834QIC0</accession>
<reference evidence="2" key="1">
    <citation type="submission" date="2020-08" db="EMBL/GenBank/DDBJ databases">
        <authorList>
            <person name="Shumante A."/>
            <person name="Zimin A.V."/>
            <person name="Puiu D."/>
            <person name="Salzberg S.L."/>
        </authorList>
    </citation>
    <scope>NUCLEOTIDE SEQUENCE</scope>
    <source>
        <strain evidence="2">WC2-LM</strain>
        <tissue evidence="2">Liver</tissue>
    </source>
</reference>
<comment type="caution">
    <text evidence="2">The sequence shown here is derived from an EMBL/GenBank/DDBJ whole genome shotgun (WGS) entry which is preliminary data.</text>
</comment>
<dbReference type="Proteomes" id="UP000662637">
    <property type="component" value="Unassembled WGS sequence"/>
</dbReference>
<dbReference type="EMBL" id="WJEC01001488">
    <property type="protein sequence ID" value="KAF7478669.1"/>
    <property type="molecule type" value="Genomic_DNA"/>
</dbReference>
<organism evidence="2 3">
    <name type="scientific">Marmota monax</name>
    <name type="common">Woodchuck</name>
    <dbReference type="NCBI Taxonomy" id="9995"/>
    <lineage>
        <taxon>Eukaryota</taxon>
        <taxon>Metazoa</taxon>
        <taxon>Chordata</taxon>
        <taxon>Craniata</taxon>
        <taxon>Vertebrata</taxon>
        <taxon>Euteleostomi</taxon>
        <taxon>Mammalia</taxon>
        <taxon>Eutheria</taxon>
        <taxon>Euarchontoglires</taxon>
        <taxon>Glires</taxon>
        <taxon>Rodentia</taxon>
        <taxon>Sciuromorpha</taxon>
        <taxon>Sciuridae</taxon>
        <taxon>Xerinae</taxon>
        <taxon>Marmotini</taxon>
        <taxon>Marmota</taxon>
    </lineage>
</organism>
<name>A0A834QIC0_MARMO</name>
<gene>
    <name evidence="2" type="ORF">GHT09_010162</name>
</gene>
<evidence type="ECO:0000313" key="2">
    <source>
        <dbReference type="EMBL" id="KAF7478669.1"/>
    </source>
</evidence>
<evidence type="ECO:0000256" key="1">
    <source>
        <dbReference type="SAM" id="MobiDB-lite"/>
    </source>
</evidence>
<sequence>MTHRVPSVVLQDAGLLEVSTCLGDHSSQGLQVPLGSRGVSLSGRGWTPGPRHGEPSPSPTQWDSSWSLLFTLYLLRGPTQDHACAHGLLQRAHPSRLREPSALSRVRLPQHLQKETGNAPP</sequence>
<proteinExistence type="predicted"/>
<dbReference type="AlphaFoldDB" id="A0A834QIC0"/>
<feature type="region of interest" description="Disordered" evidence="1">
    <location>
        <begin position="94"/>
        <end position="121"/>
    </location>
</feature>
<feature type="region of interest" description="Disordered" evidence="1">
    <location>
        <begin position="27"/>
        <end position="61"/>
    </location>
</feature>